<dbReference type="OrthoDB" id="581705at2"/>
<proteinExistence type="predicted"/>
<dbReference type="RefSeq" id="WP_055664318.1">
    <property type="nucleotide sequence ID" value="NZ_CYPR01000199.1"/>
</dbReference>
<dbReference type="Proteomes" id="UP000049455">
    <property type="component" value="Unassembled WGS sequence"/>
</dbReference>
<dbReference type="EMBL" id="CYPR01000199">
    <property type="protein sequence ID" value="CUH40253.1"/>
    <property type="molecule type" value="Genomic_DNA"/>
</dbReference>
<organism evidence="2 3">
    <name type="scientific">Jannaschia seosinensis</name>
    <dbReference type="NCBI Taxonomy" id="313367"/>
    <lineage>
        <taxon>Bacteria</taxon>
        <taxon>Pseudomonadati</taxon>
        <taxon>Pseudomonadota</taxon>
        <taxon>Alphaproteobacteria</taxon>
        <taxon>Rhodobacterales</taxon>
        <taxon>Roseobacteraceae</taxon>
        <taxon>Jannaschia</taxon>
    </lineage>
</organism>
<keyword evidence="3" id="KW-1185">Reference proteome</keyword>
<dbReference type="AlphaFoldDB" id="A0A0M7BED6"/>
<name>A0A0M7BED6_9RHOB</name>
<accession>A0A0M7BED6</accession>
<evidence type="ECO:0008006" key="4">
    <source>
        <dbReference type="Google" id="ProtNLM"/>
    </source>
</evidence>
<keyword evidence="1" id="KW-1133">Transmembrane helix</keyword>
<evidence type="ECO:0000313" key="2">
    <source>
        <dbReference type="EMBL" id="CUH40253.1"/>
    </source>
</evidence>
<gene>
    <name evidence="2" type="ORF">JSE7799_02983</name>
</gene>
<feature type="transmembrane region" description="Helical" evidence="1">
    <location>
        <begin position="93"/>
        <end position="112"/>
    </location>
</feature>
<protein>
    <recommendedName>
        <fullName evidence="4">DUF998 domain-containing protein</fullName>
    </recommendedName>
</protein>
<feature type="transmembrane region" description="Helical" evidence="1">
    <location>
        <begin position="14"/>
        <end position="37"/>
    </location>
</feature>
<evidence type="ECO:0000313" key="3">
    <source>
        <dbReference type="Proteomes" id="UP000049455"/>
    </source>
</evidence>
<reference evidence="2 3" key="1">
    <citation type="submission" date="2015-09" db="EMBL/GenBank/DDBJ databases">
        <authorList>
            <person name="Jackson K.R."/>
            <person name="Lunt B.L."/>
            <person name="Fisher J.N.B."/>
            <person name="Gardner A.V."/>
            <person name="Bailey M.E."/>
            <person name="Deus L.M."/>
            <person name="Earl A.S."/>
            <person name="Gibby P.D."/>
            <person name="Hartmann K.A."/>
            <person name="Liu J.E."/>
            <person name="Manci A.M."/>
            <person name="Nielsen D.A."/>
            <person name="Solomon M.B."/>
            <person name="Breakwell D.P."/>
            <person name="Burnett S.H."/>
            <person name="Grose J.H."/>
        </authorList>
    </citation>
    <scope>NUCLEOTIDE SEQUENCE [LARGE SCALE GENOMIC DNA]</scope>
    <source>
        <strain evidence="2 3">CECT 7799</strain>
    </source>
</reference>
<dbReference type="InterPro" id="IPR009339">
    <property type="entry name" value="DUF998"/>
</dbReference>
<feature type="transmembrane region" description="Helical" evidence="1">
    <location>
        <begin position="67"/>
        <end position="86"/>
    </location>
</feature>
<feature type="transmembrane region" description="Helical" evidence="1">
    <location>
        <begin position="124"/>
        <end position="145"/>
    </location>
</feature>
<keyword evidence="1" id="KW-0812">Transmembrane</keyword>
<feature type="transmembrane region" description="Helical" evidence="1">
    <location>
        <begin position="182"/>
        <end position="203"/>
    </location>
</feature>
<sequence length="225" mass="24134">MSNDDLGMTYERPYLLILSACIAILGCAVLVVSILVADVVVPDHDWVADTISDLGAGEYELIVDAGLYSYAAGLIALAIGAAHCHLGERGWTAGIFSLLMLGVIVLLIGARNEYGDDDNAGPVLHVYFVYIFGALVALAPWAMSAGACTVSKLSERVLKGVTIVWVPLAPVFFFMPTGYDGIYERFLGLIASVFMIGLALVFLKRARVLRGRGDRGYEPGVRDTT</sequence>
<evidence type="ECO:0000256" key="1">
    <source>
        <dbReference type="SAM" id="Phobius"/>
    </source>
</evidence>
<keyword evidence="1" id="KW-0472">Membrane</keyword>
<feature type="transmembrane region" description="Helical" evidence="1">
    <location>
        <begin position="157"/>
        <end position="176"/>
    </location>
</feature>
<dbReference type="STRING" id="313367.JSE7799_02983"/>
<dbReference type="Pfam" id="PF06197">
    <property type="entry name" value="DUF998"/>
    <property type="match status" value="1"/>
</dbReference>